<dbReference type="Gene3D" id="2.60.120.200">
    <property type="match status" value="1"/>
</dbReference>
<protein>
    <recommendedName>
        <fullName evidence="5">GH16 domain-containing protein</fullName>
    </recommendedName>
</protein>
<dbReference type="AlphaFoldDB" id="A0AAD5Y0M3"/>
<evidence type="ECO:0000259" key="5">
    <source>
        <dbReference type="PROSITE" id="PS51762"/>
    </source>
</evidence>
<dbReference type="PANTHER" id="PTHR10963">
    <property type="entry name" value="GLYCOSYL HYDROLASE-RELATED"/>
    <property type="match status" value="1"/>
</dbReference>
<dbReference type="EMBL" id="JADGKB010000158">
    <property type="protein sequence ID" value="KAJ3252009.1"/>
    <property type="molecule type" value="Genomic_DNA"/>
</dbReference>
<name>A0AAD5Y0M3_9FUNG</name>
<dbReference type="Proteomes" id="UP001210925">
    <property type="component" value="Unassembled WGS sequence"/>
</dbReference>
<accession>A0AAD5Y0M3</accession>
<dbReference type="SUPFAM" id="SSF49899">
    <property type="entry name" value="Concanavalin A-like lectins/glucanases"/>
    <property type="match status" value="1"/>
</dbReference>
<dbReference type="InterPro" id="IPR050546">
    <property type="entry name" value="Glycosyl_Hydrlase_16"/>
</dbReference>
<evidence type="ECO:0000256" key="3">
    <source>
        <dbReference type="ARBA" id="ARBA00023295"/>
    </source>
</evidence>
<dbReference type="GO" id="GO:0005975">
    <property type="term" value="P:carbohydrate metabolic process"/>
    <property type="evidence" value="ECO:0007669"/>
    <property type="project" value="InterPro"/>
</dbReference>
<evidence type="ECO:0000313" key="6">
    <source>
        <dbReference type="EMBL" id="KAJ3252009.1"/>
    </source>
</evidence>
<reference evidence="6" key="1">
    <citation type="submission" date="2020-05" db="EMBL/GenBank/DDBJ databases">
        <title>Phylogenomic resolution of chytrid fungi.</title>
        <authorList>
            <person name="Stajich J.E."/>
            <person name="Amses K."/>
            <person name="Simmons R."/>
            <person name="Seto K."/>
            <person name="Myers J."/>
            <person name="Bonds A."/>
            <person name="Quandt C.A."/>
            <person name="Barry K."/>
            <person name="Liu P."/>
            <person name="Grigoriev I."/>
            <person name="Longcore J.E."/>
            <person name="James T.Y."/>
        </authorList>
    </citation>
    <scope>NUCLEOTIDE SEQUENCE</scope>
    <source>
        <strain evidence="6">PLAUS21</strain>
    </source>
</reference>
<evidence type="ECO:0000313" key="7">
    <source>
        <dbReference type="Proteomes" id="UP001210925"/>
    </source>
</evidence>
<keyword evidence="7" id="KW-1185">Reference proteome</keyword>
<dbReference type="InterPro" id="IPR000757">
    <property type="entry name" value="Beta-glucanase-like"/>
</dbReference>
<keyword evidence="1 4" id="KW-0732">Signal</keyword>
<sequence length="379" mass="40637">MYTAKQFALILLSLVSAQNSTSSGPSDDPRYTGSCLSTKYNLTDMSRIFGLENIPALANIPGLDVGRYDFTVDYNTHLVNVTSEGLQLTIQKNGDQNPSAPRVSTTRFIHYGKISVTLKAPAISGIVTTFIGMGPQLPDSRFDLSKANPDGGDEIDWEILGKDPMNIETNVFFRGFQELGPRGGYHPVKGGVAEFHKYTIDYQKDKITWLIDDVAVRTYTKTDPTALNSPNTHGIPFFPDRAMKVQFSLWSDKTNTWAGGAPAWPAGSDSAYAVYKDIEIQCYDDNMNPVPKWPLNSQNPDYTPTAPGQPTIAVNGTIPPQAAVGGQSIAPATTNAAANPSATGASGSSASSYPTAQASSSLALQISSGLFALLLVNIL</sequence>
<evidence type="ECO:0000256" key="4">
    <source>
        <dbReference type="SAM" id="SignalP"/>
    </source>
</evidence>
<evidence type="ECO:0000256" key="2">
    <source>
        <dbReference type="ARBA" id="ARBA00022801"/>
    </source>
</evidence>
<feature type="signal peptide" evidence="4">
    <location>
        <begin position="1"/>
        <end position="17"/>
    </location>
</feature>
<dbReference type="GO" id="GO:0004553">
    <property type="term" value="F:hydrolase activity, hydrolyzing O-glycosyl compounds"/>
    <property type="evidence" value="ECO:0007669"/>
    <property type="project" value="InterPro"/>
</dbReference>
<feature type="chain" id="PRO_5042019598" description="GH16 domain-containing protein" evidence="4">
    <location>
        <begin position="18"/>
        <end position="379"/>
    </location>
</feature>
<dbReference type="Pfam" id="PF00722">
    <property type="entry name" value="Glyco_hydro_16"/>
    <property type="match status" value="1"/>
</dbReference>
<feature type="domain" description="GH16" evidence="5">
    <location>
        <begin position="15"/>
        <end position="280"/>
    </location>
</feature>
<keyword evidence="2" id="KW-0378">Hydrolase</keyword>
<organism evidence="6 7">
    <name type="scientific">Boothiomyces macroporosus</name>
    <dbReference type="NCBI Taxonomy" id="261099"/>
    <lineage>
        <taxon>Eukaryota</taxon>
        <taxon>Fungi</taxon>
        <taxon>Fungi incertae sedis</taxon>
        <taxon>Chytridiomycota</taxon>
        <taxon>Chytridiomycota incertae sedis</taxon>
        <taxon>Chytridiomycetes</taxon>
        <taxon>Rhizophydiales</taxon>
        <taxon>Terramycetaceae</taxon>
        <taxon>Boothiomyces</taxon>
    </lineage>
</organism>
<dbReference type="InterPro" id="IPR013320">
    <property type="entry name" value="ConA-like_dom_sf"/>
</dbReference>
<dbReference type="PANTHER" id="PTHR10963:SF22">
    <property type="entry name" value="GLYCOSIDASE CRH2-RELATED"/>
    <property type="match status" value="1"/>
</dbReference>
<comment type="caution">
    <text evidence="6">The sequence shown here is derived from an EMBL/GenBank/DDBJ whole genome shotgun (WGS) entry which is preliminary data.</text>
</comment>
<keyword evidence="3" id="KW-0326">Glycosidase</keyword>
<dbReference type="PROSITE" id="PS51762">
    <property type="entry name" value="GH16_2"/>
    <property type="match status" value="1"/>
</dbReference>
<evidence type="ECO:0000256" key="1">
    <source>
        <dbReference type="ARBA" id="ARBA00022729"/>
    </source>
</evidence>
<gene>
    <name evidence="6" type="ORF">HK103_001884</name>
</gene>
<proteinExistence type="predicted"/>